<name>I0AHZ1_IGNAJ</name>
<dbReference type="RefSeq" id="WP_014559753.1">
    <property type="nucleotide sequence ID" value="NC_017464.1"/>
</dbReference>
<dbReference type="InterPro" id="IPR012337">
    <property type="entry name" value="RNaseH-like_sf"/>
</dbReference>
<dbReference type="Gene3D" id="3.30.420.10">
    <property type="entry name" value="Ribonuclease H-like superfamily/Ribonuclease H"/>
    <property type="match status" value="1"/>
</dbReference>
<feature type="domain" description="Integrase catalytic" evidence="1">
    <location>
        <begin position="137"/>
        <end position="298"/>
    </location>
</feature>
<dbReference type="STRING" id="945713.IALB_0886"/>
<gene>
    <name evidence="2" type="ordered locus">IALB_0886</name>
</gene>
<evidence type="ECO:0000313" key="2">
    <source>
        <dbReference type="EMBL" id="AFH48598.1"/>
    </source>
</evidence>
<sequence length="327" mass="38483">MWVEQEIRDSVVKQITYLSFRSGIPVKKLLPIIGLCRVKFYKWVKRSGTANNHNGKIPKTHWLTPDEVKAIEDFAREHYSESDYFLKDGYRRVAYKMLDLNIVAVSPSSVYCILKKAGLLNKWNTEKSNLKATGIKQPDFPHKHWHVDIKYLNFNGTFLFLISVLDGYSRYALHHEVRHTMNEYDVQLTVQNAKEKFPSARPRIISDNGAQFISKEFKQFIKDAEFTHVKTSVNYPQANGKIERYHRTISEECLRIKSPVSFDDFKIYIEDYVNFYNTKRLHASLNYLTPEDYLLGRKEIRITQRELKLEKAELNRASYWKTLEQAA</sequence>
<protein>
    <submittedName>
        <fullName evidence="2">Transposase</fullName>
    </submittedName>
</protein>
<dbReference type="InterPro" id="IPR036397">
    <property type="entry name" value="RNaseH_sf"/>
</dbReference>
<dbReference type="Proteomes" id="UP000007394">
    <property type="component" value="Chromosome"/>
</dbReference>
<keyword evidence="3" id="KW-1185">Reference proteome</keyword>
<dbReference type="eggNOG" id="COG2801">
    <property type="taxonomic scope" value="Bacteria"/>
</dbReference>
<dbReference type="PANTHER" id="PTHR46889">
    <property type="entry name" value="TRANSPOSASE INSF FOR INSERTION SEQUENCE IS3B-RELATED"/>
    <property type="match status" value="1"/>
</dbReference>
<dbReference type="EMBL" id="CP003418">
    <property type="protein sequence ID" value="AFH48598.1"/>
    <property type="molecule type" value="Genomic_DNA"/>
</dbReference>
<dbReference type="PROSITE" id="PS50994">
    <property type="entry name" value="INTEGRASE"/>
    <property type="match status" value="1"/>
</dbReference>
<dbReference type="GO" id="GO:0015074">
    <property type="term" value="P:DNA integration"/>
    <property type="evidence" value="ECO:0007669"/>
    <property type="project" value="InterPro"/>
</dbReference>
<dbReference type="GO" id="GO:0003676">
    <property type="term" value="F:nucleic acid binding"/>
    <property type="evidence" value="ECO:0007669"/>
    <property type="project" value="InterPro"/>
</dbReference>
<dbReference type="Pfam" id="PF13333">
    <property type="entry name" value="rve_2"/>
    <property type="match status" value="1"/>
</dbReference>
<proteinExistence type="predicted"/>
<dbReference type="AlphaFoldDB" id="I0AHZ1"/>
<dbReference type="SUPFAM" id="SSF53098">
    <property type="entry name" value="Ribonuclease H-like"/>
    <property type="match status" value="1"/>
</dbReference>
<dbReference type="HOGENOM" id="CLU_027402_10_0_10"/>
<dbReference type="InterPro" id="IPR001584">
    <property type="entry name" value="Integrase_cat-core"/>
</dbReference>
<reference evidence="2 3" key="1">
    <citation type="journal article" date="2012" name="Front. Microbiol.">
        <title>Complete genome of Ignavibacterium album, a metabolically versatile, flagellated, facultative anaerobe from the phylum Chlorobi.</title>
        <authorList>
            <person name="Liu Z."/>
            <person name="Frigaard N.-U."/>
            <person name="Vogl K."/>
            <person name="Iino T."/>
            <person name="Ohkuma M."/>
            <person name="Overmann J."/>
            <person name="Bryant D.A."/>
        </authorList>
    </citation>
    <scope>NUCLEOTIDE SEQUENCE [LARGE SCALE GENOMIC DNA]</scope>
    <source>
        <strain evidence="3">DSM 19864 / JCM 16511 / NBRC 101810 / Mat9-16</strain>
    </source>
</reference>
<dbReference type="PANTHER" id="PTHR46889:SF4">
    <property type="entry name" value="TRANSPOSASE INSO FOR INSERTION SEQUENCE ELEMENT IS911B-RELATED"/>
    <property type="match status" value="1"/>
</dbReference>
<accession>I0AHZ1</accession>
<evidence type="ECO:0000259" key="1">
    <source>
        <dbReference type="PROSITE" id="PS50994"/>
    </source>
</evidence>
<dbReference type="KEGG" id="ial:IALB_0886"/>
<organism evidence="2 3">
    <name type="scientific">Ignavibacterium album (strain DSM 19864 / JCM 16511 / NBRC 101810 / Mat9-16)</name>
    <dbReference type="NCBI Taxonomy" id="945713"/>
    <lineage>
        <taxon>Bacteria</taxon>
        <taxon>Pseudomonadati</taxon>
        <taxon>Ignavibacteriota</taxon>
        <taxon>Ignavibacteria</taxon>
        <taxon>Ignavibacteriales</taxon>
        <taxon>Ignavibacteriaceae</taxon>
        <taxon>Ignavibacterium</taxon>
    </lineage>
</organism>
<dbReference type="InterPro" id="IPR050900">
    <property type="entry name" value="Transposase_IS3/IS150/IS904"/>
</dbReference>
<evidence type="ECO:0000313" key="3">
    <source>
        <dbReference type="Proteomes" id="UP000007394"/>
    </source>
</evidence>
<dbReference type="Pfam" id="PF00665">
    <property type="entry name" value="rve"/>
    <property type="match status" value="1"/>
</dbReference>